<evidence type="ECO:0000259" key="2">
    <source>
        <dbReference type="Pfam" id="PF13354"/>
    </source>
</evidence>
<dbReference type="PANTHER" id="PTHR35333:SF3">
    <property type="entry name" value="BETA-LACTAMASE-TYPE TRANSPEPTIDASE FOLD CONTAINING PROTEIN"/>
    <property type="match status" value="1"/>
</dbReference>
<organism evidence="3 4">
    <name type="scientific">candidate division WWE3 bacterium</name>
    <dbReference type="NCBI Taxonomy" id="2053526"/>
    <lineage>
        <taxon>Bacteria</taxon>
        <taxon>Katanobacteria</taxon>
    </lineage>
</organism>
<dbReference type="GO" id="GO:0008800">
    <property type="term" value="F:beta-lactamase activity"/>
    <property type="evidence" value="ECO:0007669"/>
    <property type="project" value="InterPro"/>
</dbReference>
<dbReference type="Proteomes" id="UP000526033">
    <property type="component" value="Unassembled WGS sequence"/>
</dbReference>
<keyword evidence="1" id="KW-0812">Transmembrane</keyword>
<keyword evidence="3" id="KW-0378">Hydrolase</keyword>
<sequence>MKPGKTANTEIPASPKLSAGYIFLGLLILSVGLNAFLYYKVGKLKPQLQTNEIQNFKWLSPHLNDIAKEDRLVHFAPLKTELISYINTEKDVNISVYFEYLITGTNFSINVDYYTYPASLTKVPISIMILNKVNKGVLKMEDRFPVTKVSRDSYSGDMYKYPDGTTFTLKELLEANIIKSDNTAKNILYSLIKEEDINDLINELGVDKLFNAEGNTTAKEYARVFRSLYYASMLTKEDSEYLLDLLTKTDPQKYMTAQLPKDVIVAHKYASMKPERSFSDVGIVFIKNRPFLLAVTIDGRNSKTFNEDSARRVISTIAKKSYDYVTNR</sequence>
<dbReference type="Pfam" id="PF13354">
    <property type="entry name" value="Beta-lactamase2"/>
    <property type="match status" value="1"/>
</dbReference>
<dbReference type="AlphaFoldDB" id="A0A7X9DKR0"/>
<dbReference type="InterPro" id="IPR000871">
    <property type="entry name" value="Beta-lactam_class-A"/>
</dbReference>
<evidence type="ECO:0000256" key="1">
    <source>
        <dbReference type="SAM" id="Phobius"/>
    </source>
</evidence>
<comment type="caution">
    <text evidence="3">The sequence shown here is derived from an EMBL/GenBank/DDBJ whole genome shotgun (WGS) entry which is preliminary data.</text>
</comment>
<keyword evidence="1" id="KW-1133">Transmembrane helix</keyword>
<dbReference type="GO" id="GO:0046677">
    <property type="term" value="P:response to antibiotic"/>
    <property type="evidence" value="ECO:0007669"/>
    <property type="project" value="InterPro"/>
</dbReference>
<name>A0A7X9DKR0_UNCKA</name>
<dbReference type="EMBL" id="JAAZNL010000046">
    <property type="protein sequence ID" value="NMB70275.1"/>
    <property type="molecule type" value="Genomic_DNA"/>
</dbReference>
<dbReference type="InterPro" id="IPR012338">
    <property type="entry name" value="Beta-lactam/transpept-like"/>
</dbReference>
<dbReference type="GO" id="GO:0030655">
    <property type="term" value="P:beta-lactam antibiotic catabolic process"/>
    <property type="evidence" value="ECO:0007669"/>
    <property type="project" value="InterPro"/>
</dbReference>
<accession>A0A7X9DKR0</accession>
<feature type="transmembrane region" description="Helical" evidence="1">
    <location>
        <begin position="20"/>
        <end position="39"/>
    </location>
</feature>
<evidence type="ECO:0000313" key="3">
    <source>
        <dbReference type="EMBL" id="NMB70275.1"/>
    </source>
</evidence>
<proteinExistence type="predicted"/>
<feature type="domain" description="Beta-lactamase class A catalytic" evidence="2">
    <location>
        <begin position="95"/>
        <end position="295"/>
    </location>
</feature>
<dbReference type="InterPro" id="IPR045155">
    <property type="entry name" value="Beta-lactam_cat"/>
</dbReference>
<gene>
    <name evidence="3" type="ORF">GYA27_03690</name>
</gene>
<protein>
    <submittedName>
        <fullName evidence="3">Serine hydrolase</fullName>
    </submittedName>
</protein>
<reference evidence="3 4" key="1">
    <citation type="journal article" date="2020" name="Biotechnol. Biofuels">
        <title>New insights from the biogas microbiome by comprehensive genome-resolved metagenomics of nearly 1600 species originating from multiple anaerobic digesters.</title>
        <authorList>
            <person name="Campanaro S."/>
            <person name="Treu L."/>
            <person name="Rodriguez-R L.M."/>
            <person name="Kovalovszki A."/>
            <person name="Ziels R.M."/>
            <person name="Maus I."/>
            <person name="Zhu X."/>
            <person name="Kougias P.G."/>
            <person name="Basile A."/>
            <person name="Luo G."/>
            <person name="Schluter A."/>
            <person name="Konstantinidis K.T."/>
            <person name="Angelidaki I."/>
        </authorList>
    </citation>
    <scope>NUCLEOTIDE SEQUENCE [LARGE SCALE GENOMIC DNA]</scope>
    <source>
        <strain evidence="3">AS27yjCOA_165</strain>
    </source>
</reference>
<dbReference type="SUPFAM" id="SSF56601">
    <property type="entry name" value="beta-lactamase/transpeptidase-like"/>
    <property type="match status" value="1"/>
</dbReference>
<evidence type="ECO:0000313" key="4">
    <source>
        <dbReference type="Proteomes" id="UP000526033"/>
    </source>
</evidence>
<keyword evidence="1" id="KW-0472">Membrane</keyword>
<dbReference type="Gene3D" id="3.40.710.10">
    <property type="entry name" value="DD-peptidase/beta-lactamase superfamily"/>
    <property type="match status" value="1"/>
</dbReference>
<dbReference type="PANTHER" id="PTHR35333">
    <property type="entry name" value="BETA-LACTAMASE"/>
    <property type="match status" value="1"/>
</dbReference>